<evidence type="ECO:0000256" key="2">
    <source>
        <dbReference type="ARBA" id="ARBA00022729"/>
    </source>
</evidence>
<feature type="signal peptide" evidence="3">
    <location>
        <begin position="1"/>
        <end position="25"/>
    </location>
</feature>
<dbReference type="AlphaFoldDB" id="A0A4V2RCB9"/>
<organism evidence="5 6">
    <name type="scientific">Sinorhizobium americanum</name>
    <dbReference type="NCBI Taxonomy" id="194963"/>
    <lineage>
        <taxon>Bacteria</taxon>
        <taxon>Pseudomonadati</taxon>
        <taxon>Pseudomonadota</taxon>
        <taxon>Alphaproteobacteria</taxon>
        <taxon>Hyphomicrobiales</taxon>
        <taxon>Rhizobiaceae</taxon>
        <taxon>Sinorhizobium/Ensifer group</taxon>
        <taxon>Sinorhizobium</taxon>
    </lineage>
</organism>
<comment type="subcellular location">
    <subcellularLocation>
        <location evidence="1">Periplasm</location>
    </subcellularLocation>
</comment>
<accession>A0A4V2RCB9</accession>
<protein>
    <submittedName>
        <fullName evidence="5">Polar amino acid transport system substrate-binding protein</fullName>
    </submittedName>
</protein>
<evidence type="ECO:0000256" key="1">
    <source>
        <dbReference type="ARBA" id="ARBA00004418"/>
    </source>
</evidence>
<evidence type="ECO:0000313" key="5">
    <source>
        <dbReference type="EMBL" id="TCN20340.1"/>
    </source>
</evidence>
<keyword evidence="2 3" id="KW-0732">Signal</keyword>
<name>A0A4V2RCB9_9HYPH</name>
<dbReference type="Gene3D" id="3.40.190.10">
    <property type="entry name" value="Periplasmic binding protein-like II"/>
    <property type="match status" value="2"/>
</dbReference>
<dbReference type="EMBL" id="SLVU01000028">
    <property type="protein sequence ID" value="TCN20340.1"/>
    <property type="molecule type" value="Genomic_DNA"/>
</dbReference>
<proteinExistence type="predicted"/>
<dbReference type="InterPro" id="IPR014337">
    <property type="entry name" value="Ectoine_EhuB"/>
</dbReference>
<dbReference type="Proteomes" id="UP000295043">
    <property type="component" value="Unassembled WGS sequence"/>
</dbReference>
<sequence>MRMRNIITAIAVATALLVGVSHASADELTDRAKAGKSIRIGFAHEIPWAYPGDKNEPLGFANALALGVLKSMGYTNIEPVVTDWGGLIPGLQAGRFDIITGGMYITGKRCENVAFAEPMGKFGDSFVVKKGNPKGIQTYQDIKKNDSTMATVAGFVNVDAALKEGIAEDKIMQLPSLTEVLAAVKAGRADAGAGNDFAMKDLVKSAPDVIDVTDSAALPEWTFNWVAIAFKKEDQDFLKAYNEAQAKYLGTPEMLEAVGKFHYTKAQLPGDAKTEWVCANR</sequence>
<gene>
    <name evidence="5" type="ORF">EV184_12821</name>
</gene>
<evidence type="ECO:0000256" key="3">
    <source>
        <dbReference type="SAM" id="SignalP"/>
    </source>
</evidence>
<comment type="caution">
    <text evidence="5">The sequence shown here is derived from an EMBL/GenBank/DDBJ whole genome shotgun (WGS) entry which is preliminary data.</text>
</comment>
<dbReference type="PANTHER" id="PTHR35936">
    <property type="entry name" value="MEMBRANE-BOUND LYTIC MUREIN TRANSGLYCOSYLASE F"/>
    <property type="match status" value="1"/>
</dbReference>
<dbReference type="Pfam" id="PF00497">
    <property type="entry name" value="SBP_bac_3"/>
    <property type="match status" value="1"/>
</dbReference>
<dbReference type="InterPro" id="IPR001638">
    <property type="entry name" value="Solute-binding_3/MltF_N"/>
</dbReference>
<dbReference type="SMART" id="SM00062">
    <property type="entry name" value="PBPb"/>
    <property type="match status" value="1"/>
</dbReference>
<evidence type="ECO:0000259" key="4">
    <source>
        <dbReference type="SMART" id="SM00062"/>
    </source>
</evidence>
<dbReference type="SUPFAM" id="SSF53850">
    <property type="entry name" value="Periplasmic binding protein-like II"/>
    <property type="match status" value="1"/>
</dbReference>
<evidence type="ECO:0000313" key="6">
    <source>
        <dbReference type="Proteomes" id="UP000295043"/>
    </source>
</evidence>
<reference evidence="5 6" key="1">
    <citation type="submission" date="2019-03" db="EMBL/GenBank/DDBJ databases">
        <title>Genomic Encyclopedia of Type Strains, Phase IV (KMG-V): Genome sequencing to study the core and pangenomes of soil and plant-associated prokaryotes.</title>
        <authorList>
            <person name="Whitman W."/>
        </authorList>
    </citation>
    <scope>NUCLEOTIDE SEQUENCE [LARGE SCALE GENOMIC DNA]</scope>
    <source>
        <strain evidence="5 6">23C40</strain>
    </source>
</reference>
<dbReference type="GO" id="GO:0042597">
    <property type="term" value="C:periplasmic space"/>
    <property type="evidence" value="ECO:0007669"/>
    <property type="project" value="UniProtKB-SubCell"/>
</dbReference>
<feature type="domain" description="Solute-binding protein family 3/N-terminal" evidence="4">
    <location>
        <begin position="37"/>
        <end position="252"/>
    </location>
</feature>
<dbReference type="GO" id="GO:0033294">
    <property type="term" value="F:ectoine binding"/>
    <property type="evidence" value="ECO:0007669"/>
    <property type="project" value="InterPro"/>
</dbReference>
<feature type="chain" id="PRO_5020911650" evidence="3">
    <location>
        <begin position="26"/>
        <end position="281"/>
    </location>
</feature>
<dbReference type="NCBIfam" id="TIGR02995">
    <property type="entry name" value="ectoine_ehuB"/>
    <property type="match status" value="1"/>
</dbReference>
<dbReference type="PANTHER" id="PTHR35936:SF17">
    <property type="entry name" value="ARGININE-BINDING EXTRACELLULAR PROTEIN ARTP"/>
    <property type="match status" value="1"/>
</dbReference>
<dbReference type="GO" id="GO:0051470">
    <property type="term" value="P:ectoine transmembrane transport"/>
    <property type="evidence" value="ECO:0007669"/>
    <property type="project" value="InterPro"/>
</dbReference>